<evidence type="ECO:0000313" key="3">
    <source>
        <dbReference type="Proteomes" id="UP000518752"/>
    </source>
</evidence>
<keyword evidence="1" id="KW-0812">Transmembrane</keyword>
<feature type="transmembrane region" description="Helical" evidence="1">
    <location>
        <begin position="12"/>
        <end position="36"/>
    </location>
</feature>
<dbReference type="AlphaFoldDB" id="A0A8H5HIM3"/>
<evidence type="ECO:0000313" key="2">
    <source>
        <dbReference type="EMBL" id="KAF5383995.1"/>
    </source>
</evidence>
<keyword evidence="1" id="KW-0472">Membrane</keyword>
<comment type="caution">
    <text evidence="2">The sequence shown here is derived from an EMBL/GenBank/DDBJ whole genome shotgun (WGS) entry which is preliminary data.</text>
</comment>
<feature type="transmembrane region" description="Helical" evidence="1">
    <location>
        <begin position="86"/>
        <end position="111"/>
    </location>
</feature>
<name>A0A8H5HIM3_9AGAR</name>
<dbReference type="OrthoDB" id="3226582at2759"/>
<gene>
    <name evidence="2" type="ORF">D9757_006972</name>
</gene>
<keyword evidence="1" id="KW-1133">Transmembrane helix</keyword>
<feature type="transmembrane region" description="Helical" evidence="1">
    <location>
        <begin position="166"/>
        <end position="192"/>
    </location>
</feature>
<keyword evidence="3" id="KW-1185">Reference proteome</keyword>
<dbReference type="Proteomes" id="UP000518752">
    <property type="component" value="Unassembled WGS sequence"/>
</dbReference>
<proteinExistence type="predicted"/>
<sequence length="307" mass="34214">MPVPIEFTLLRLISVTVECLLYGAYIMIFGIAMWIIPRKFHVPFVRTILYPILVALFVLSTINVVYDMAVEEYAILDAGPVNNKPWMTAGVSILEISFAISDILGDLVLFYRVYAVWGYRKRILYPLLVIVLVAKVFNLAFVASVIRTMVSSKPFQLLRPISLSFSGFFLTINAFANLLMTVLIGSRVWWILKTIDSRSVSGLRRRRWLHQTIAIMTETGIIYPVYLIVEAPLPLPNCTALGIGLAPTLVAVRVGLGRAYDNQSLRTQRQTSTAVAGNANTTSDVIFSTDIAEESQFDTRDALNGAV</sequence>
<feature type="transmembrane region" description="Helical" evidence="1">
    <location>
        <begin position="213"/>
        <end position="229"/>
    </location>
</feature>
<protein>
    <submittedName>
        <fullName evidence="2">Uncharacterized protein</fullName>
    </submittedName>
</protein>
<feature type="transmembrane region" description="Helical" evidence="1">
    <location>
        <begin position="241"/>
        <end position="260"/>
    </location>
</feature>
<feature type="transmembrane region" description="Helical" evidence="1">
    <location>
        <begin position="123"/>
        <end position="146"/>
    </location>
</feature>
<reference evidence="2 3" key="1">
    <citation type="journal article" date="2020" name="ISME J.">
        <title>Uncovering the hidden diversity of litter-decomposition mechanisms in mushroom-forming fungi.</title>
        <authorList>
            <person name="Floudas D."/>
            <person name="Bentzer J."/>
            <person name="Ahren D."/>
            <person name="Johansson T."/>
            <person name="Persson P."/>
            <person name="Tunlid A."/>
        </authorList>
    </citation>
    <scope>NUCLEOTIDE SEQUENCE [LARGE SCALE GENOMIC DNA]</scope>
    <source>
        <strain evidence="2 3">CBS 406.79</strain>
    </source>
</reference>
<evidence type="ECO:0000256" key="1">
    <source>
        <dbReference type="SAM" id="Phobius"/>
    </source>
</evidence>
<feature type="transmembrane region" description="Helical" evidence="1">
    <location>
        <begin position="48"/>
        <end position="66"/>
    </location>
</feature>
<dbReference type="EMBL" id="JAACJN010000045">
    <property type="protein sequence ID" value="KAF5383995.1"/>
    <property type="molecule type" value="Genomic_DNA"/>
</dbReference>
<organism evidence="2 3">
    <name type="scientific">Collybiopsis confluens</name>
    <dbReference type="NCBI Taxonomy" id="2823264"/>
    <lineage>
        <taxon>Eukaryota</taxon>
        <taxon>Fungi</taxon>
        <taxon>Dikarya</taxon>
        <taxon>Basidiomycota</taxon>
        <taxon>Agaricomycotina</taxon>
        <taxon>Agaricomycetes</taxon>
        <taxon>Agaricomycetidae</taxon>
        <taxon>Agaricales</taxon>
        <taxon>Marasmiineae</taxon>
        <taxon>Omphalotaceae</taxon>
        <taxon>Collybiopsis</taxon>
    </lineage>
</organism>
<accession>A0A8H5HIM3</accession>